<dbReference type="PROSITE" id="PS01220">
    <property type="entry name" value="PBP"/>
    <property type="match status" value="1"/>
</dbReference>
<name>B0DKN9_LACBS</name>
<protein>
    <submittedName>
        <fullName evidence="2">Predicted protein</fullName>
    </submittedName>
</protein>
<dbReference type="Proteomes" id="UP000001194">
    <property type="component" value="Unassembled WGS sequence"/>
</dbReference>
<dbReference type="PANTHER" id="PTHR11362">
    <property type="entry name" value="PHOSPHATIDYLETHANOLAMINE-BINDING PROTEIN"/>
    <property type="match status" value="1"/>
</dbReference>
<dbReference type="Gene3D" id="3.90.280.10">
    <property type="entry name" value="PEBP-like"/>
    <property type="match status" value="1"/>
</dbReference>
<dbReference type="GO" id="GO:0005543">
    <property type="term" value="F:phospholipid binding"/>
    <property type="evidence" value="ECO:0007669"/>
    <property type="project" value="TreeGrafter"/>
</dbReference>
<dbReference type="AlphaFoldDB" id="B0DKN9"/>
<dbReference type="STRING" id="486041.B0DKN9"/>
<organism evidence="3">
    <name type="scientific">Laccaria bicolor (strain S238N-H82 / ATCC MYA-4686)</name>
    <name type="common">Bicoloured deceiver</name>
    <name type="synonym">Laccaria laccata var. bicolor</name>
    <dbReference type="NCBI Taxonomy" id="486041"/>
    <lineage>
        <taxon>Eukaryota</taxon>
        <taxon>Fungi</taxon>
        <taxon>Dikarya</taxon>
        <taxon>Basidiomycota</taxon>
        <taxon>Agaricomycotina</taxon>
        <taxon>Agaricomycetes</taxon>
        <taxon>Agaricomycetidae</taxon>
        <taxon>Agaricales</taxon>
        <taxon>Agaricineae</taxon>
        <taxon>Hydnangiaceae</taxon>
        <taxon>Laccaria</taxon>
    </lineage>
</organism>
<evidence type="ECO:0000313" key="2">
    <source>
        <dbReference type="EMBL" id="EDR04775.1"/>
    </source>
</evidence>
<dbReference type="OrthoDB" id="2506647at2759"/>
<dbReference type="InterPro" id="IPR008914">
    <property type="entry name" value="PEBP"/>
</dbReference>
<dbReference type="InterPro" id="IPR035810">
    <property type="entry name" value="PEBP_euk"/>
</dbReference>
<dbReference type="GeneID" id="6080139"/>
<dbReference type="EMBL" id="DS547116">
    <property type="protein sequence ID" value="EDR04775.1"/>
    <property type="molecule type" value="Genomic_DNA"/>
</dbReference>
<dbReference type="InterPro" id="IPR036610">
    <property type="entry name" value="PEBP-like_sf"/>
</dbReference>
<comment type="similarity">
    <text evidence="1">Belongs to the phosphatidylethanolamine-binding protein family.</text>
</comment>
<dbReference type="GO" id="GO:0046578">
    <property type="term" value="P:regulation of Ras protein signal transduction"/>
    <property type="evidence" value="ECO:0007669"/>
    <property type="project" value="TreeGrafter"/>
</dbReference>
<accession>B0DKN9</accession>
<dbReference type="CDD" id="cd00866">
    <property type="entry name" value="PEBP_euk"/>
    <property type="match status" value="1"/>
</dbReference>
<gene>
    <name evidence="2" type="ORF">LACBIDRAFT_303976</name>
</gene>
<dbReference type="InParanoid" id="B0DKN9"/>
<dbReference type="GO" id="GO:0030162">
    <property type="term" value="P:regulation of proteolysis"/>
    <property type="evidence" value="ECO:0007669"/>
    <property type="project" value="TreeGrafter"/>
</dbReference>
<dbReference type="PANTHER" id="PTHR11362:SF148">
    <property type="entry name" value="CARBOXYPEPTIDASE Y INHIBITOR"/>
    <property type="match status" value="1"/>
</dbReference>
<dbReference type="Pfam" id="PF01161">
    <property type="entry name" value="PBP"/>
    <property type="match status" value="1"/>
</dbReference>
<evidence type="ECO:0000256" key="1">
    <source>
        <dbReference type="ARBA" id="ARBA00007091"/>
    </source>
</evidence>
<keyword evidence="3" id="KW-1185">Reference proteome</keyword>
<dbReference type="SUPFAM" id="SSF49777">
    <property type="entry name" value="PEBP-like"/>
    <property type="match status" value="1"/>
</dbReference>
<sequence>MAENVSTLLNALKHDQVIPDVIPKSFAPSVLFSIVYPGVETGLGKEILRNHTLPEPTIKLLSGAGEGAGDKSFTLVLTDPDAPSRADPKFGEWRHWVVTGVKLSEANENVKLTSAAATPYEPPAPPAGTGLHRYVFLLFEEPVSFSIPKGAIEHVAALKDRRSWNAQAFAEKYGLKLVGANFFVTQSQV</sequence>
<reference evidence="2 3" key="1">
    <citation type="journal article" date="2008" name="Nature">
        <title>The genome of Laccaria bicolor provides insights into mycorrhizal symbiosis.</title>
        <authorList>
            <person name="Martin F."/>
            <person name="Aerts A."/>
            <person name="Ahren D."/>
            <person name="Brun A."/>
            <person name="Danchin E.G.J."/>
            <person name="Duchaussoy F."/>
            <person name="Gibon J."/>
            <person name="Kohler A."/>
            <person name="Lindquist E."/>
            <person name="Pereda V."/>
            <person name="Salamov A."/>
            <person name="Shapiro H.J."/>
            <person name="Wuyts J."/>
            <person name="Blaudez D."/>
            <person name="Buee M."/>
            <person name="Brokstein P."/>
            <person name="Canbaeck B."/>
            <person name="Cohen D."/>
            <person name="Courty P.E."/>
            <person name="Coutinho P.M."/>
            <person name="Delaruelle C."/>
            <person name="Detter J.C."/>
            <person name="Deveau A."/>
            <person name="DiFazio S."/>
            <person name="Duplessis S."/>
            <person name="Fraissinet-Tachet L."/>
            <person name="Lucic E."/>
            <person name="Frey-Klett P."/>
            <person name="Fourrey C."/>
            <person name="Feussner I."/>
            <person name="Gay G."/>
            <person name="Grimwood J."/>
            <person name="Hoegger P.J."/>
            <person name="Jain P."/>
            <person name="Kilaru S."/>
            <person name="Labbe J."/>
            <person name="Lin Y.C."/>
            <person name="Legue V."/>
            <person name="Le Tacon F."/>
            <person name="Marmeisse R."/>
            <person name="Melayah D."/>
            <person name="Montanini B."/>
            <person name="Muratet M."/>
            <person name="Nehls U."/>
            <person name="Niculita-Hirzel H."/>
            <person name="Oudot-Le Secq M.P."/>
            <person name="Peter M."/>
            <person name="Quesneville H."/>
            <person name="Rajashekar B."/>
            <person name="Reich M."/>
            <person name="Rouhier N."/>
            <person name="Schmutz J."/>
            <person name="Yin T."/>
            <person name="Chalot M."/>
            <person name="Henrissat B."/>
            <person name="Kuees U."/>
            <person name="Lucas S."/>
            <person name="Van de Peer Y."/>
            <person name="Podila G.K."/>
            <person name="Polle A."/>
            <person name="Pukkila P.J."/>
            <person name="Richardson P.M."/>
            <person name="Rouze P."/>
            <person name="Sanders I.R."/>
            <person name="Stajich J.E."/>
            <person name="Tunlid A."/>
            <person name="Tuskan G."/>
            <person name="Grigoriev I.V."/>
        </authorList>
    </citation>
    <scope>NUCLEOTIDE SEQUENCE [LARGE SCALE GENOMIC DNA]</scope>
    <source>
        <strain evidence="3">S238N-H82 / ATCC MYA-4686</strain>
    </source>
</reference>
<dbReference type="RefSeq" id="XP_001884599.1">
    <property type="nucleotide sequence ID" value="XM_001884564.1"/>
</dbReference>
<evidence type="ECO:0000313" key="3">
    <source>
        <dbReference type="Proteomes" id="UP000001194"/>
    </source>
</evidence>
<proteinExistence type="inferred from homology"/>
<dbReference type="GO" id="GO:0030414">
    <property type="term" value="F:peptidase inhibitor activity"/>
    <property type="evidence" value="ECO:0007669"/>
    <property type="project" value="TreeGrafter"/>
</dbReference>
<dbReference type="InterPro" id="IPR001858">
    <property type="entry name" value="Phosphatidylethanolamine-bd_CS"/>
</dbReference>
<dbReference type="KEGG" id="lbc:LACBIDRAFT_303976"/>
<dbReference type="HOGENOM" id="CLU_043994_3_1_1"/>